<feature type="non-terminal residue" evidence="1">
    <location>
        <position position="21"/>
    </location>
</feature>
<name>A0A3B0S0P0_9ZZZZ</name>
<organism evidence="1">
    <name type="scientific">hydrothermal vent metagenome</name>
    <dbReference type="NCBI Taxonomy" id="652676"/>
    <lineage>
        <taxon>unclassified sequences</taxon>
        <taxon>metagenomes</taxon>
        <taxon>ecological metagenomes</taxon>
    </lineage>
</organism>
<gene>
    <name evidence="1" type="ORF">MNBD_ALPHA07-1657</name>
</gene>
<sequence>MGVSHTAPATLLRAGLWMTGS</sequence>
<dbReference type="EMBL" id="UOEG01000055">
    <property type="protein sequence ID" value="VAV90123.1"/>
    <property type="molecule type" value="Genomic_DNA"/>
</dbReference>
<protein>
    <submittedName>
        <fullName evidence="1">Uncharacterized protein</fullName>
    </submittedName>
</protein>
<dbReference type="AlphaFoldDB" id="A0A3B0S0P0"/>
<evidence type="ECO:0000313" key="1">
    <source>
        <dbReference type="EMBL" id="VAV90123.1"/>
    </source>
</evidence>
<accession>A0A3B0S0P0</accession>
<reference evidence="1" key="1">
    <citation type="submission" date="2018-06" db="EMBL/GenBank/DDBJ databases">
        <authorList>
            <person name="Zhirakovskaya E."/>
        </authorList>
    </citation>
    <scope>NUCLEOTIDE SEQUENCE</scope>
</reference>
<proteinExistence type="predicted"/>